<evidence type="ECO:0000256" key="4">
    <source>
        <dbReference type="ARBA" id="ARBA00022692"/>
    </source>
</evidence>
<evidence type="ECO:0000256" key="8">
    <source>
        <dbReference type="SAM" id="Phobius"/>
    </source>
</evidence>
<dbReference type="PANTHER" id="PTHR13018:SF5">
    <property type="entry name" value="RE44586P"/>
    <property type="match status" value="1"/>
</dbReference>
<dbReference type="Proteomes" id="UP000663861">
    <property type="component" value="Unassembled WGS sequence"/>
</dbReference>
<feature type="domain" description="CSC1/OSCA1-like 7TM region" evidence="9">
    <location>
        <begin position="460"/>
        <end position="720"/>
    </location>
</feature>
<organism evidence="12 13">
    <name type="scientific">Rhizoctonia solani</name>
    <dbReference type="NCBI Taxonomy" id="456999"/>
    <lineage>
        <taxon>Eukaryota</taxon>
        <taxon>Fungi</taxon>
        <taxon>Dikarya</taxon>
        <taxon>Basidiomycota</taxon>
        <taxon>Agaricomycotina</taxon>
        <taxon>Agaricomycetes</taxon>
        <taxon>Cantharellales</taxon>
        <taxon>Ceratobasidiaceae</taxon>
        <taxon>Rhizoctonia</taxon>
    </lineage>
</organism>
<dbReference type="PANTHER" id="PTHR13018">
    <property type="entry name" value="PROBABLE MEMBRANE PROTEIN DUF221-RELATED"/>
    <property type="match status" value="1"/>
</dbReference>
<name>A0A8H3GMS5_9AGAM</name>
<feature type="transmembrane region" description="Helical" evidence="8">
    <location>
        <begin position="676"/>
        <end position="692"/>
    </location>
</feature>
<feature type="transmembrane region" description="Helical" evidence="8">
    <location>
        <begin position="120"/>
        <end position="139"/>
    </location>
</feature>
<dbReference type="GO" id="GO:0005886">
    <property type="term" value="C:plasma membrane"/>
    <property type="evidence" value="ECO:0007669"/>
    <property type="project" value="TreeGrafter"/>
</dbReference>
<accession>A0A8H3GMS5</accession>
<dbReference type="Pfam" id="PF13967">
    <property type="entry name" value="RSN1_TM"/>
    <property type="match status" value="1"/>
</dbReference>
<feature type="compositionally biased region" description="Low complexity" evidence="7">
    <location>
        <begin position="960"/>
        <end position="971"/>
    </location>
</feature>
<feature type="compositionally biased region" description="Acidic residues" evidence="7">
    <location>
        <begin position="992"/>
        <end position="1006"/>
    </location>
</feature>
<proteinExistence type="inferred from homology"/>
<feature type="compositionally biased region" description="Polar residues" evidence="7">
    <location>
        <begin position="1030"/>
        <end position="1039"/>
    </location>
</feature>
<evidence type="ECO:0000259" key="11">
    <source>
        <dbReference type="Pfam" id="PF14703"/>
    </source>
</evidence>
<keyword evidence="5 8" id="KW-1133">Transmembrane helix</keyword>
<feature type="region of interest" description="Disordered" evidence="7">
    <location>
        <begin position="992"/>
        <end position="1059"/>
    </location>
</feature>
<gene>
    <name evidence="12" type="ORF">RDB_LOCUS63690</name>
</gene>
<keyword evidence="6 8" id="KW-0472">Membrane</keyword>
<evidence type="ECO:0000256" key="6">
    <source>
        <dbReference type="ARBA" id="ARBA00023136"/>
    </source>
</evidence>
<dbReference type="EMBL" id="CAJMWY010001069">
    <property type="protein sequence ID" value="CAE6457446.1"/>
    <property type="molecule type" value="Genomic_DNA"/>
</dbReference>
<feature type="transmembrane region" description="Helical" evidence="8">
    <location>
        <begin position="196"/>
        <end position="215"/>
    </location>
</feature>
<comment type="caution">
    <text evidence="12">The sequence shown here is derived from an EMBL/GenBank/DDBJ whole genome shotgun (WGS) entry which is preliminary data.</text>
</comment>
<evidence type="ECO:0000259" key="9">
    <source>
        <dbReference type="Pfam" id="PF02714"/>
    </source>
</evidence>
<dbReference type="InterPro" id="IPR045122">
    <property type="entry name" value="Csc1-like"/>
</dbReference>
<protein>
    <recommendedName>
        <fullName evidence="14">DUF221-domain-containing protein</fullName>
    </recommendedName>
</protein>
<feature type="transmembrane region" description="Helical" evidence="8">
    <location>
        <begin position="555"/>
        <end position="576"/>
    </location>
</feature>
<reference evidence="12" key="1">
    <citation type="submission" date="2021-01" db="EMBL/GenBank/DDBJ databases">
        <authorList>
            <person name="Kaushik A."/>
        </authorList>
    </citation>
    <scope>NUCLEOTIDE SEQUENCE</scope>
    <source>
        <strain evidence="12">AG4-RS23</strain>
    </source>
</reference>
<dbReference type="InterPro" id="IPR032880">
    <property type="entry name" value="CSC1/OSCA1-like_N"/>
</dbReference>
<evidence type="ECO:0000259" key="10">
    <source>
        <dbReference type="Pfam" id="PF13967"/>
    </source>
</evidence>
<evidence type="ECO:0000313" key="13">
    <source>
        <dbReference type="Proteomes" id="UP000663861"/>
    </source>
</evidence>
<keyword evidence="4 8" id="KW-0812">Transmembrane</keyword>
<evidence type="ECO:0000256" key="1">
    <source>
        <dbReference type="ARBA" id="ARBA00004141"/>
    </source>
</evidence>
<feature type="transmembrane region" description="Helical" evidence="8">
    <location>
        <begin position="462"/>
        <end position="488"/>
    </location>
</feature>
<feature type="domain" description="CSC1/OSCA1-like N-terminal transmembrane" evidence="10">
    <location>
        <begin position="37"/>
        <end position="216"/>
    </location>
</feature>
<feature type="transmembrane region" description="Helical" evidence="8">
    <location>
        <begin position="516"/>
        <end position="535"/>
    </location>
</feature>
<dbReference type="InterPro" id="IPR027815">
    <property type="entry name" value="CSC1/OSCA1-like_cyt"/>
</dbReference>
<feature type="region of interest" description="Disordered" evidence="7">
    <location>
        <begin position="893"/>
        <end position="976"/>
    </location>
</feature>
<keyword evidence="3" id="KW-0813">Transport</keyword>
<evidence type="ECO:0008006" key="14">
    <source>
        <dbReference type="Google" id="ProtNLM"/>
    </source>
</evidence>
<feature type="transmembrane region" description="Helical" evidence="8">
    <location>
        <begin position="651"/>
        <end position="670"/>
    </location>
</feature>
<evidence type="ECO:0000313" key="12">
    <source>
        <dbReference type="EMBL" id="CAE6457446.1"/>
    </source>
</evidence>
<dbReference type="AlphaFoldDB" id="A0A8H3GMS5"/>
<evidence type="ECO:0000256" key="5">
    <source>
        <dbReference type="ARBA" id="ARBA00022989"/>
    </source>
</evidence>
<feature type="transmembrane region" description="Helical" evidence="8">
    <location>
        <begin position="604"/>
        <end position="631"/>
    </location>
</feature>
<feature type="transmembrane region" description="Helical" evidence="8">
    <location>
        <begin position="760"/>
        <end position="779"/>
    </location>
</feature>
<comment type="similarity">
    <text evidence="2">Belongs to the CSC1 (TC 1.A.17) family.</text>
</comment>
<feature type="transmembrane region" description="Helical" evidence="8">
    <location>
        <begin position="37"/>
        <end position="58"/>
    </location>
</feature>
<sequence length="1059" mass="119761">MGTEWLSGVLNGLNASDPGDINIPGTPPTQKFEGQWFTTQLVLSLGIGLGSFFIFSLCRNRWPILFAPRTKLKGFSPHEAHTNQSFAAWIIPMWRTSDFTVLQTVGLDAAVLLGFFKMSFYLFSVCSLVAIGVIMPMNYSLNGKPTGDPDDEGEWLSTFQLLTTPPINSVLISSFVPKKPQERSWLDLISDASSHLTVHLLLTYLFTGLTLRFCARNYSRFVRARQLYSLELVHSIPARTVMCTRLPLHLRGERTLANYFENMNLRVESMPERTLANYFENMNLRVESVSLCRAVNSLDALLAKRTDALLKLENAWTDYVGNPSIVESYDPSLNVRGDAVSSRIANEDGGESGGLPRLVVPHRPRPTLRPSLFGRKVDALEWLETKFREADEAVRRKRRLGKFEATDVAFVTFEEMASAQIASQVEHNLPSTHIRTAPAPEPRDIYWPNVTLSPRATLFREAIVLGFMGLLLSFWSVPVAGLASLLSYKEIKKVMPWLAKLIDMDPRIQALVQNSLPSFSVTALNSLLPFLLEALSYLQGNKARSWAEYALLKKYFLFLLINVVFIFLLASTYWALVRDLANAPIKVPEKLAQALQRGQARHFFLSYVMLQALGIMPLQLLNIGIIIPRIIYEFFTKTPRDYAELNAPPMINYGVVYPLAILVFVITIIYSIIQPLILIFGAMYFGMAYMVYKYKLMFVFYKPAESRGEAWPITFRRMFVFYKPAESRGEAWPITFRRLMWGLTLFQTFMTGIFTLKQSFVLASLMAPLIIGTLWWAWWMDKEYNSMSTYVSLSALCEVQRGTEEEVTRMRRGEAVSASQSHLNKRRYAQNDETLYVAPEDQRTDYSQQPMANWYWGVLNTGRRRYGHPALTGVLPTPWLPLKKGQTLANYVEAQSSEDGPTDKNDAVVLTLRKRRTSRQRRSARRESRTHTSGASSTPNGRNGPAEAGENPWREDSTASGSGNQSGNGSQTLPHRLDYDHATGIIMLPEDSDWMGEDESSAEEEPAPLPTEIVASPRDEGDTPLPTPRSPSASQNRHSTYFHHPERRRSKMPGGFPRS</sequence>
<feature type="compositionally biased region" description="Basic residues" evidence="7">
    <location>
        <begin position="912"/>
        <end position="924"/>
    </location>
</feature>
<dbReference type="Pfam" id="PF02714">
    <property type="entry name" value="RSN1_7TM"/>
    <property type="match status" value="1"/>
</dbReference>
<evidence type="ECO:0000256" key="7">
    <source>
        <dbReference type="SAM" id="MobiDB-lite"/>
    </source>
</evidence>
<evidence type="ECO:0000256" key="3">
    <source>
        <dbReference type="ARBA" id="ARBA00022448"/>
    </source>
</evidence>
<dbReference type="GO" id="GO:0005227">
    <property type="term" value="F:calcium-activated cation channel activity"/>
    <property type="evidence" value="ECO:0007669"/>
    <property type="project" value="InterPro"/>
</dbReference>
<dbReference type="InterPro" id="IPR003864">
    <property type="entry name" value="CSC1/OSCA1-like_7TM"/>
</dbReference>
<evidence type="ECO:0000256" key="2">
    <source>
        <dbReference type="ARBA" id="ARBA00007779"/>
    </source>
</evidence>
<feature type="domain" description="CSC1/OSCA1-like cytosolic" evidence="11">
    <location>
        <begin position="239"/>
        <end position="449"/>
    </location>
</feature>
<comment type="subcellular location">
    <subcellularLocation>
        <location evidence="1">Membrane</location>
        <topology evidence="1">Multi-pass membrane protein</topology>
    </subcellularLocation>
</comment>
<dbReference type="Pfam" id="PF14703">
    <property type="entry name" value="PHM7_cyt"/>
    <property type="match status" value="1"/>
</dbReference>